<dbReference type="GO" id="GO:0016567">
    <property type="term" value="P:protein ubiquitination"/>
    <property type="evidence" value="ECO:0007669"/>
    <property type="project" value="TreeGrafter"/>
</dbReference>
<keyword evidence="2" id="KW-0863">Zinc-finger</keyword>
<feature type="transmembrane region" description="Helical" evidence="5">
    <location>
        <begin position="327"/>
        <end position="348"/>
    </location>
</feature>
<reference evidence="7" key="2">
    <citation type="submission" date="2020-08" db="EMBL/GenBank/DDBJ databases">
        <title>Plant Genome Project.</title>
        <authorList>
            <person name="Zhang R.-G."/>
        </authorList>
    </citation>
    <scope>NUCLEOTIDE SEQUENCE</scope>
    <source>
        <strain evidence="7">Huo1</strain>
        <tissue evidence="7">Leaf</tissue>
    </source>
</reference>
<keyword evidence="3" id="KW-0862">Zinc</keyword>
<evidence type="ECO:0000256" key="4">
    <source>
        <dbReference type="SAM" id="MobiDB-lite"/>
    </source>
</evidence>
<evidence type="ECO:0000313" key="7">
    <source>
        <dbReference type="EMBL" id="KAG6398856.1"/>
    </source>
</evidence>
<dbReference type="GO" id="GO:0004842">
    <property type="term" value="F:ubiquitin-protein transferase activity"/>
    <property type="evidence" value="ECO:0007669"/>
    <property type="project" value="TreeGrafter"/>
</dbReference>
<keyword evidence="8" id="KW-1185">Reference proteome</keyword>
<gene>
    <name evidence="7" type="ORF">SASPL_140327</name>
</gene>
<dbReference type="GO" id="GO:0016020">
    <property type="term" value="C:membrane"/>
    <property type="evidence" value="ECO:0007669"/>
    <property type="project" value="TreeGrafter"/>
</dbReference>
<dbReference type="Pfam" id="PF12428">
    <property type="entry name" value="DUF3675"/>
    <property type="match status" value="1"/>
</dbReference>
<dbReference type="GO" id="GO:0008270">
    <property type="term" value="F:zinc ion binding"/>
    <property type="evidence" value="ECO:0007669"/>
    <property type="project" value="UniProtKB-KW"/>
</dbReference>
<evidence type="ECO:0000259" key="6">
    <source>
        <dbReference type="PROSITE" id="PS51292"/>
    </source>
</evidence>
<keyword evidence="1" id="KW-0479">Metal-binding</keyword>
<evidence type="ECO:0000256" key="2">
    <source>
        <dbReference type="ARBA" id="ARBA00022771"/>
    </source>
</evidence>
<proteinExistence type="predicted"/>
<dbReference type="SMART" id="SM00744">
    <property type="entry name" value="RINGv"/>
    <property type="match status" value="1"/>
</dbReference>
<reference evidence="7" key="1">
    <citation type="submission" date="2018-01" db="EMBL/GenBank/DDBJ databases">
        <authorList>
            <person name="Mao J.F."/>
        </authorList>
    </citation>
    <scope>NUCLEOTIDE SEQUENCE</scope>
    <source>
        <strain evidence="7">Huo1</strain>
        <tissue evidence="7">Leaf</tissue>
    </source>
</reference>
<dbReference type="SUPFAM" id="SSF57850">
    <property type="entry name" value="RING/U-box"/>
    <property type="match status" value="1"/>
</dbReference>
<dbReference type="InterPro" id="IPR033275">
    <property type="entry name" value="MARCH-like"/>
</dbReference>
<dbReference type="CDD" id="cd16495">
    <property type="entry name" value="RING_CH-C4HC3_MARCH"/>
    <property type="match status" value="1"/>
</dbReference>
<evidence type="ECO:0000256" key="1">
    <source>
        <dbReference type="ARBA" id="ARBA00022723"/>
    </source>
</evidence>
<sequence length="412" mass="44768">MGEHLVVNMEQLPKPEVVEHSQPVAQAVSCGSSGKKSELVGSSSSAPEDEKVVVVVVGNEDADEEAPLIGMGECRICQEEDSISNLESPCACSGSLKYAHRKCVQYWCNEKGDITCEICHQPYQSGYTAPARPPSDETSIDIGGVWQIGTTLDMHDPRLLAIAEAERQLFEADYDDYNGTSNSGTAFCRSAALILMALLLLRHALSITDDGDGEGDDDASTFFSVSILAQQICIYVVTVQSLHNGRSNLPFDAAVLAPSSRFSLALLHHDLGHQYLAATQAKTGKRLRLWQQLGLLLSCKRHKAEVSLSPQLHPQSLHRLLLTSNTWSLAIICIVVLVLVSSQMHIAIGMRDLGRGRGGALRTDNRDEPTRVPEAAKVKVGDKGEAQKMGFDSNQSSKRKVNRGSDPIHNRS</sequence>
<dbReference type="Gene3D" id="3.30.40.10">
    <property type="entry name" value="Zinc/RING finger domain, C3HC4 (zinc finger)"/>
    <property type="match status" value="1"/>
</dbReference>
<dbReference type="PANTHER" id="PTHR23012">
    <property type="entry name" value="RING/FYVE/PHD ZINC FINGER DOMAIN-CONTAINING"/>
    <property type="match status" value="1"/>
</dbReference>
<dbReference type="PROSITE" id="PS51292">
    <property type="entry name" value="ZF_RING_CH"/>
    <property type="match status" value="1"/>
</dbReference>
<dbReference type="Proteomes" id="UP000298416">
    <property type="component" value="Unassembled WGS sequence"/>
</dbReference>
<dbReference type="Pfam" id="PF12906">
    <property type="entry name" value="RINGv"/>
    <property type="match status" value="1"/>
</dbReference>
<dbReference type="AlphaFoldDB" id="A0A8X8WQ92"/>
<feature type="region of interest" description="Disordered" evidence="4">
    <location>
        <begin position="357"/>
        <end position="412"/>
    </location>
</feature>
<evidence type="ECO:0000256" key="3">
    <source>
        <dbReference type="ARBA" id="ARBA00022833"/>
    </source>
</evidence>
<accession>A0A8X8WQ92</accession>
<dbReference type="InterPro" id="IPR013083">
    <property type="entry name" value="Znf_RING/FYVE/PHD"/>
</dbReference>
<comment type="caution">
    <text evidence="7">The sequence shown here is derived from an EMBL/GenBank/DDBJ whole genome shotgun (WGS) entry which is preliminary data.</text>
</comment>
<evidence type="ECO:0000313" key="8">
    <source>
        <dbReference type="Proteomes" id="UP000298416"/>
    </source>
</evidence>
<name>A0A8X8WQ92_SALSN</name>
<dbReference type="PANTHER" id="PTHR23012:SF175">
    <property type="entry name" value="RING_FYVE_PHD ZINC FINGER SUPERFAMILY PROTEIN"/>
    <property type="match status" value="1"/>
</dbReference>
<dbReference type="FunFam" id="3.30.40.10:FF:000146">
    <property type="entry name" value="RING/FYVE/PHD zinc finger protein"/>
    <property type="match status" value="1"/>
</dbReference>
<evidence type="ECO:0000256" key="5">
    <source>
        <dbReference type="SAM" id="Phobius"/>
    </source>
</evidence>
<feature type="domain" description="RING-CH-type" evidence="6">
    <location>
        <begin position="66"/>
        <end position="126"/>
    </location>
</feature>
<keyword evidence="5" id="KW-0812">Transmembrane</keyword>
<dbReference type="InterPro" id="IPR022143">
    <property type="entry name" value="DUF3675"/>
</dbReference>
<keyword evidence="5" id="KW-0472">Membrane</keyword>
<dbReference type="EMBL" id="PNBA02000015">
    <property type="protein sequence ID" value="KAG6398856.1"/>
    <property type="molecule type" value="Genomic_DNA"/>
</dbReference>
<keyword evidence="5" id="KW-1133">Transmembrane helix</keyword>
<organism evidence="7">
    <name type="scientific">Salvia splendens</name>
    <name type="common">Scarlet sage</name>
    <dbReference type="NCBI Taxonomy" id="180675"/>
    <lineage>
        <taxon>Eukaryota</taxon>
        <taxon>Viridiplantae</taxon>
        <taxon>Streptophyta</taxon>
        <taxon>Embryophyta</taxon>
        <taxon>Tracheophyta</taxon>
        <taxon>Spermatophyta</taxon>
        <taxon>Magnoliopsida</taxon>
        <taxon>eudicotyledons</taxon>
        <taxon>Gunneridae</taxon>
        <taxon>Pentapetalae</taxon>
        <taxon>asterids</taxon>
        <taxon>lamiids</taxon>
        <taxon>Lamiales</taxon>
        <taxon>Lamiaceae</taxon>
        <taxon>Nepetoideae</taxon>
        <taxon>Mentheae</taxon>
        <taxon>Salviinae</taxon>
        <taxon>Salvia</taxon>
        <taxon>Salvia subgen. Calosphace</taxon>
        <taxon>core Calosphace</taxon>
    </lineage>
</organism>
<feature type="compositionally biased region" description="Basic and acidic residues" evidence="4">
    <location>
        <begin position="363"/>
        <end position="386"/>
    </location>
</feature>
<protein>
    <recommendedName>
        <fullName evidence="6">RING-CH-type domain-containing protein</fullName>
    </recommendedName>
</protein>
<dbReference type="InterPro" id="IPR011016">
    <property type="entry name" value="Znf_RING-CH"/>
</dbReference>